<comment type="caution">
    <text evidence="2">The sequence shown here is derived from an EMBL/GenBank/DDBJ whole genome shotgun (WGS) entry which is preliminary data.</text>
</comment>
<feature type="signal peptide" evidence="1">
    <location>
        <begin position="1"/>
        <end position="22"/>
    </location>
</feature>
<dbReference type="Proteomes" id="UP000018888">
    <property type="component" value="Unassembled WGS sequence"/>
</dbReference>
<name>A0A2P4P5I4_RHIID</name>
<organism evidence="2 3">
    <name type="scientific">Rhizophagus irregularis (strain DAOM 181602 / DAOM 197198 / MUCL 43194)</name>
    <name type="common">Arbuscular mycorrhizal fungus</name>
    <name type="synonym">Glomus intraradices</name>
    <dbReference type="NCBI Taxonomy" id="747089"/>
    <lineage>
        <taxon>Eukaryota</taxon>
        <taxon>Fungi</taxon>
        <taxon>Fungi incertae sedis</taxon>
        <taxon>Mucoromycota</taxon>
        <taxon>Glomeromycotina</taxon>
        <taxon>Glomeromycetes</taxon>
        <taxon>Glomerales</taxon>
        <taxon>Glomeraceae</taxon>
        <taxon>Rhizophagus</taxon>
    </lineage>
</organism>
<dbReference type="AlphaFoldDB" id="A0A2P4P5I4"/>
<protein>
    <submittedName>
        <fullName evidence="2">Uncharacterized protein</fullName>
    </submittedName>
</protein>
<reference evidence="2 3" key="1">
    <citation type="journal article" date="2013" name="Proc. Natl. Acad. Sci. U.S.A.">
        <title>Genome of an arbuscular mycorrhizal fungus provides insight into the oldest plant symbiosis.</title>
        <authorList>
            <person name="Tisserant E."/>
            <person name="Malbreil M."/>
            <person name="Kuo A."/>
            <person name="Kohler A."/>
            <person name="Symeonidi A."/>
            <person name="Balestrini R."/>
            <person name="Charron P."/>
            <person name="Duensing N."/>
            <person name="Frei Dit Frey N."/>
            <person name="Gianinazzi-Pearson V."/>
            <person name="Gilbert L.B."/>
            <person name="Handa Y."/>
            <person name="Herr J.R."/>
            <person name="Hijri M."/>
            <person name="Koul R."/>
            <person name="Kawaguchi M."/>
            <person name="Krajinski F."/>
            <person name="Lammers P.J."/>
            <person name="Masclaux F.G."/>
            <person name="Murat C."/>
            <person name="Morin E."/>
            <person name="Ndikumana S."/>
            <person name="Pagni M."/>
            <person name="Petitpierre D."/>
            <person name="Requena N."/>
            <person name="Rosikiewicz P."/>
            <person name="Riley R."/>
            <person name="Saito K."/>
            <person name="San Clemente H."/>
            <person name="Shapiro H."/>
            <person name="van Tuinen D."/>
            <person name="Becard G."/>
            <person name="Bonfante P."/>
            <person name="Paszkowski U."/>
            <person name="Shachar-Hill Y.Y."/>
            <person name="Tuskan G.A."/>
            <person name="Young P.W."/>
            <person name="Sanders I.R."/>
            <person name="Henrissat B."/>
            <person name="Rensing S.A."/>
            <person name="Grigoriev I.V."/>
            <person name="Corradi N."/>
            <person name="Roux C."/>
            <person name="Martin F."/>
        </authorList>
    </citation>
    <scope>NUCLEOTIDE SEQUENCE [LARGE SCALE GENOMIC DNA]</scope>
    <source>
        <strain evidence="2 3">DAOM 197198</strain>
    </source>
</reference>
<proteinExistence type="predicted"/>
<dbReference type="EMBL" id="AUPC02000377">
    <property type="protein sequence ID" value="POG60652.1"/>
    <property type="molecule type" value="Genomic_DNA"/>
</dbReference>
<sequence>MLFRMFRWLILNLADPPFLVFSQEYVDSHFYGYTVSGSLSIKRKKEIKDLRLFPFLNNM</sequence>
<evidence type="ECO:0000313" key="2">
    <source>
        <dbReference type="EMBL" id="POG60652.1"/>
    </source>
</evidence>
<evidence type="ECO:0000256" key="1">
    <source>
        <dbReference type="SAM" id="SignalP"/>
    </source>
</evidence>
<feature type="chain" id="PRO_5015163537" evidence="1">
    <location>
        <begin position="23"/>
        <end position="59"/>
    </location>
</feature>
<gene>
    <name evidence="2" type="ORF">GLOIN_2v1711253</name>
</gene>
<keyword evidence="3" id="KW-1185">Reference proteome</keyword>
<keyword evidence="1" id="KW-0732">Signal</keyword>
<evidence type="ECO:0000313" key="3">
    <source>
        <dbReference type="Proteomes" id="UP000018888"/>
    </source>
</evidence>
<reference evidence="2 3" key="2">
    <citation type="journal article" date="2018" name="New Phytol.">
        <title>High intraspecific genome diversity in the model arbuscular mycorrhizal symbiont Rhizophagus irregularis.</title>
        <authorList>
            <person name="Chen E.C.H."/>
            <person name="Morin E."/>
            <person name="Beaudet D."/>
            <person name="Noel J."/>
            <person name="Yildirir G."/>
            <person name="Ndikumana S."/>
            <person name="Charron P."/>
            <person name="St-Onge C."/>
            <person name="Giorgi J."/>
            <person name="Kruger M."/>
            <person name="Marton T."/>
            <person name="Ropars J."/>
            <person name="Grigoriev I.V."/>
            <person name="Hainaut M."/>
            <person name="Henrissat B."/>
            <person name="Roux C."/>
            <person name="Martin F."/>
            <person name="Corradi N."/>
        </authorList>
    </citation>
    <scope>NUCLEOTIDE SEQUENCE [LARGE SCALE GENOMIC DNA]</scope>
    <source>
        <strain evidence="2 3">DAOM 197198</strain>
    </source>
</reference>
<accession>A0A2P4P5I4</accession>